<dbReference type="AlphaFoldDB" id="A0A1Y6D555"/>
<dbReference type="InterPro" id="IPR015422">
    <property type="entry name" value="PyrdxlP-dep_Trfase_small"/>
</dbReference>
<reference evidence="4 5" key="1">
    <citation type="submission" date="2016-12" db="EMBL/GenBank/DDBJ databases">
        <authorList>
            <person name="Song W.-J."/>
            <person name="Kurnit D.M."/>
        </authorList>
    </citation>
    <scope>NUCLEOTIDE SEQUENCE [LARGE SCALE GENOMIC DNA]</scope>
    <source>
        <strain evidence="4 5">175</strain>
    </source>
</reference>
<dbReference type="Gene3D" id="3.90.1150.10">
    <property type="entry name" value="Aspartate Aminotransferase, domain 1"/>
    <property type="match status" value="1"/>
</dbReference>
<dbReference type="InterPro" id="IPR015424">
    <property type="entry name" value="PyrdxlP-dep_Trfase"/>
</dbReference>
<sequence>MSDQQPTILLSDPDMSMEELEAVDAVLRSPRLSSGPTVETFEQEFAAYLGRKHAIAVGSATLGLMLALKAYGIGPGDEVIASSFSYRETIHGIALAGATPVFADIEYWSATLVPDKVAAKITDKTRAIVASNTNGHPALWGALRELANQRGLLLLEDSSEAIGSRYQGQLVGNFGDSAVFEFSQPSALNCGEGGMVVTDDDQIASKLRALRSRKPNERYSVVLSDIPPYRCELSELNAALGLIQLRRLDGILERRKEVESYYEDHILSFEGIKPPYIAPEVEEVHWMFYLVHLGTRFSRSSRDSIIQDLATEQIESVAYCHPLHLQRFYGQYGYRKGDFFVTEKLADRAVALPFHNHLTEDQVGFIVKTAKDSSINIGAGAAIYL</sequence>
<dbReference type="SUPFAM" id="SSF53383">
    <property type="entry name" value="PLP-dependent transferases"/>
    <property type="match status" value="1"/>
</dbReference>
<evidence type="ECO:0000313" key="5">
    <source>
        <dbReference type="Proteomes" id="UP000192923"/>
    </source>
</evidence>
<dbReference type="PANTHER" id="PTHR30244:SF34">
    <property type="entry name" value="DTDP-4-AMINO-4,6-DIDEOXYGALACTOSE TRANSAMINASE"/>
    <property type="match status" value="1"/>
</dbReference>
<evidence type="ECO:0000313" key="4">
    <source>
        <dbReference type="EMBL" id="SMF97550.1"/>
    </source>
</evidence>
<keyword evidence="1 3" id="KW-0663">Pyridoxal phosphate</keyword>
<comment type="similarity">
    <text evidence="2 3">Belongs to the DegT/DnrJ/EryC1 family.</text>
</comment>
<evidence type="ECO:0000256" key="2">
    <source>
        <dbReference type="ARBA" id="ARBA00037999"/>
    </source>
</evidence>
<dbReference type="GO" id="GO:0000271">
    <property type="term" value="P:polysaccharide biosynthetic process"/>
    <property type="evidence" value="ECO:0007669"/>
    <property type="project" value="TreeGrafter"/>
</dbReference>
<dbReference type="Gene3D" id="3.40.640.10">
    <property type="entry name" value="Type I PLP-dependent aspartate aminotransferase-like (Major domain)"/>
    <property type="match status" value="1"/>
</dbReference>
<dbReference type="InterPro" id="IPR015421">
    <property type="entry name" value="PyrdxlP-dep_Trfase_major"/>
</dbReference>
<dbReference type="InterPro" id="IPR000653">
    <property type="entry name" value="DegT/StrS_aminotransferase"/>
</dbReference>
<accession>A0A1Y6D555</accession>
<name>A0A1Y6D555_9GAMM</name>
<dbReference type="OrthoDB" id="9804264at2"/>
<dbReference type="PANTHER" id="PTHR30244">
    <property type="entry name" value="TRANSAMINASE"/>
    <property type="match status" value="1"/>
</dbReference>
<evidence type="ECO:0000256" key="3">
    <source>
        <dbReference type="RuleBase" id="RU004508"/>
    </source>
</evidence>
<dbReference type="PIRSF" id="PIRSF000390">
    <property type="entry name" value="PLP_StrS"/>
    <property type="match status" value="1"/>
</dbReference>
<dbReference type="EMBL" id="FXAM01000003">
    <property type="protein sequence ID" value="SMF97550.1"/>
    <property type="molecule type" value="Genomic_DNA"/>
</dbReference>
<dbReference type="RefSeq" id="WP_085216578.1">
    <property type="nucleotide sequence ID" value="NZ_FXAM01000003.1"/>
</dbReference>
<proteinExistence type="inferred from homology"/>
<gene>
    <name evidence="4" type="ORF">SAMN02949497_0120</name>
</gene>
<evidence type="ECO:0000256" key="1">
    <source>
        <dbReference type="ARBA" id="ARBA00022898"/>
    </source>
</evidence>
<dbReference type="Proteomes" id="UP000192923">
    <property type="component" value="Unassembled WGS sequence"/>
</dbReference>
<dbReference type="CDD" id="cd00616">
    <property type="entry name" value="AHBA_syn"/>
    <property type="match status" value="1"/>
</dbReference>
<protein>
    <submittedName>
        <fullName evidence="4">dTDP-4-amino-4,6-dideoxygalactose transaminase</fullName>
    </submittedName>
</protein>
<dbReference type="GO" id="GO:0008483">
    <property type="term" value="F:transaminase activity"/>
    <property type="evidence" value="ECO:0007669"/>
    <property type="project" value="TreeGrafter"/>
</dbReference>
<keyword evidence="5" id="KW-1185">Reference proteome</keyword>
<dbReference type="Pfam" id="PF01041">
    <property type="entry name" value="DegT_DnrJ_EryC1"/>
    <property type="match status" value="1"/>
</dbReference>
<dbReference type="GO" id="GO:0030170">
    <property type="term" value="F:pyridoxal phosphate binding"/>
    <property type="evidence" value="ECO:0007669"/>
    <property type="project" value="TreeGrafter"/>
</dbReference>
<organism evidence="4 5">
    <name type="scientific">Methylomagnum ishizawai</name>
    <dbReference type="NCBI Taxonomy" id="1760988"/>
    <lineage>
        <taxon>Bacteria</taxon>
        <taxon>Pseudomonadati</taxon>
        <taxon>Pseudomonadota</taxon>
        <taxon>Gammaproteobacteria</taxon>
        <taxon>Methylococcales</taxon>
        <taxon>Methylococcaceae</taxon>
        <taxon>Methylomagnum</taxon>
    </lineage>
</organism>
<dbReference type="STRING" id="1760988.SAMN02949497_0120"/>